<gene>
    <name evidence="2" type="ORF">C4N19_06930</name>
</gene>
<sequence length="290" mass="33595">MKRLALLLAAMGIISVGAMAETPKLEVTHFNQEIEIENEASGPDLDSIFFGNTVGLKYGDYTFGVTGGKFWSYDGHGGGLDSTNARLQIDVWKKVADNFKIGYRLRAQDEYDRHYVRWDYSNNWFWSSGDVWYEATNQDGNTGKNDWIKTEVFPIGVKFGNLKVGYFLNYNFTVGNTDEVNGAKNDEYIEHQIRAYFPLYKGEKLTLNFEGRFTLSADYGFEGKEPAYRHYDEFGRNRLYIKPSYKVSDALTVYGYYGYEFREWKTENGYTDDHSKENYTDFGIGWTYNF</sequence>
<accession>A0ABM6TX53</accession>
<proteinExistence type="predicted"/>
<evidence type="ECO:0000313" key="3">
    <source>
        <dbReference type="Proteomes" id="UP000240258"/>
    </source>
</evidence>
<dbReference type="Proteomes" id="UP000240258">
    <property type="component" value="Chromosome"/>
</dbReference>
<protein>
    <recommendedName>
        <fullName evidence="4">Outer membrane insertion signal domain protein</fullName>
    </recommendedName>
</protein>
<feature type="signal peptide" evidence="1">
    <location>
        <begin position="1"/>
        <end position="20"/>
    </location>
</feature>
<dbReference type="EMBL" id="CP028102">
    <property type="protein sequence ID" value="AVQ18841.1"/>
    <property type="molecule type" value="Genomic_DNA"/>
</dbReference>
<dbReference type="GeneID" id="62763254"/>
<evidence type="ECO:0000256" key="1">
    <source>
        <dbReference type="SAM" id="SignalP"/>
    </source>
</evidence>
<organism evidence="2 3">
    <name type="scientific">Fusobacterium mortiferum ATCC 9817</name>
    <dbReference type="NCBI Taxonomy" id="469616"/>
    <lineage>
        <taxon>Bacteria</taxon>
        <taxon>Fusobacteriati</taxon>
        <taxon>Fusobacteriota</taxon>
        <taxon>Fusobacteriia</taxon>
        <taxon>Fusobacteriales</taxon>
        <taxon>Fusobacteriaceae</taxon>
        <taxon>Fusobacterium</taxon>
    </lineage>
</organism>
<feature type="chain" id="PRO_5046646877" description="Outer membrane insertion signal domain protein" evidence="1">
    <location>
        <begin position="21"/>
        <end position="290"/>
    </location>
</feature>
<keyword evidence="3" id="KW-1185">Reference proteome</keyword>
<name>A0ABM6TX53_FUSMR</name>
<evidence type="ECO:0008006" key="4">
    <source>
        <dbReference type="Google" id="ProtNLM"/>
    </source>
</evidence>
<evidence type="ECO:0000313" key="2">
    <source>
        <dbReference type="EMBL" id="AVQ18841.1"/>
    </source>
</evidence>
<keyword evidence="1" id="KW-0732">Signal</keyword>
<reference evidence="3" key="1">
    <citation type="journal article" date="2018" name="MSphere">
        <title>Fusobacterium Genomics Using MinION and Illumina Sequencing Enables Genome Completion and Correction.</title>
        <authorList>
            <person name="Todd S.M."/>
            <person name="Settlage R.E."/>
            <person name="Lahmers K.K."/>
            <person name="Slade D.J."/>
        </authorList>
    </citation>
    <scope>NUCLEOTIDE SEQUENCE [LARGE SCALE GENOMIC DNA]</scope>
    <source>
        <strain evidence="3">ATCC 9817</strain>
    </source>
</reference>
<dbReference type="RefSeq" id="WP_005884390.1">
    <property type="nucleotide sequence ID" value="NZ_CP028102.1"/>
</dbReference>